<dbReference type="EMBL" id="GGFL01008156">
    <property type="protein sequence ID" value="MBW72334.1"/>
    <property type="molecule type" value="Transcribed_RNA"/>
</dbReference>
<protein>
    <submittedName>
        <fullName evidence="2">Putative secreted protein</fullName>
    </submittedName>
</protein>
<feature type="signal peptide" evidence="1">
    <location>
        <begin position="1"/>
        <end position="19"/>
    </location>
</feature>
<keyword evidence="1" id="KW-0732">Signal</keyword>
<accession>A0A2M4D416</accession>
<organism evidence="2">
    <name type="scientific">Anopheles darlingi</name>
    <name type="common">Mosquito</name>
    <dbReference type="NCBI Taxonomy" id="43151"/>
    <lineage>
        <taxon>Eukaryota</taxon>
        <taxon>Metazoa</taxon>
        <taxon>Ecdysozoa</taxon>
        <taxon>Arthropoda</taxon>
        <taxon>Hexapoda</taxon>
        <taxon>Insecta</taxon>
        <taxon>Pterygota</taxon>
        <taxon>Neoptera</taxon>
        <taxon>Endopterygota</taxon>
        <taxon>Diptera</taxon>
        <taxon>Nematocera</taxon>
        <taxon>Culicoidea</taxon>
        <taxon>Culicidae</taxon>
        <taxon>Anophelinae</taxon>
        <taxon>Anopheles</taxon>
    </lineage>
</organism>
<name>A0A2M4D416_ANODA</name>
<proteinExistence type="predicted"/>
<feature type="chain" id="PRO_5014676041" evidence="1">
    <location>
        <begin position="20"/>
        <end position="77"/>
    </location>
</feature>
<evidence type="ECO:0000256" key="1">
    <source>
        <dbReference type="SAM" id="SignalP"/>
    </source>
</evidence>
<dbReference type="AlphaFoldDB" id="A0A2M4D416"/>
<evidence type="ECO:0000313" key="2">
    <source>
        <dbReference type="EMBL" id="MBW72334.1"/>
    </source>
</evidence>
<sequence length="77" mass="8330">MFVLLNETLLALVPGPSHSGPWGFNGPANYLFFSMTTMAEHTLQAGKQSASLSLSPCLSLSPKKPNHPRTLLQCMKS</sequence>
<reference evidence="2" key="1">
    <citation type="submission" date="2018-01" db="EMBL/GenBank/DDBJ databases">
        <title>An insight into the sialome of Amazonian anophelines.</title>
        <authorList>
            <person name="Ribeiro J.M."/>
            <person name="Scarpassa V."/>
            <person name="Calvo E."/>
        </authorList>
    </citation>
    <scope>NUCLEOTIDE SEQUENCE</scope>
</reference>